<sequence length="81" mass="9028">MRNQCHVSTYVKRQEDFKVCSWGKLSVVIPTGNHTLSELQEQATCRAKLILDLLRETALQPPDLTGSSSDAALDIWKKLGS</sequence>
<accession>A0A1N7RU95</accession>
<gene>
    <name evidence="1" type="ORF">BN2475_160029</name>
</gene>
<organism evidence="1 2">
    <name type="scientific">Paraburkholderia ribeironis</name>
    <dbReference type="NCBI Taxonomy" id="1247936"/>
    <lineage>
        <taxon>Bacteria</taxon>
        <taxon>Pseudomonadati</taxon>
        <taxon>Pseudomonadota</taxon>
        <taxon>Betaproteobacteria</taxon>
        <taxon>Burkholderiales</taxon>
        <taxon>Burkholderiaceae</taxon>
        <taxon>Paraburkholderia</taxon>
    </lineage>
</organism>
<name>A0A1N7RU95_9BURK</name>
<evidence type="ECO:0000313" key="2">
    <source>
        <dbReference type="Proteomes" id="UP000187012"/>
    </source>
</evidence>
<dbReference type="AlphaFoldDB" id="A0A1N7RU95"/>
<proteinExistence type="predicted"/>
<dbReference type="EMBL" id="CYGX02000016">
    <property type="protein sequence ID" value="SIT38649.1"/>
    <property type="molecule type" value="Genomic_DNA"/>
</dbReference>
<protein>
    <submittedName>
        <fullName evidence="1">Uncharacterized protein</fullName>
    </submittedName>
</protein>
<evidence type="ECO:0000313" key="1">
    <source>
        <dbReference type="EMBL" id="SIT38649.1"/>
    </source>
</evidence>
<dbReference type="Proteomes" id="UP000187012">
    <property type="component" value="Unassembled WGS sequence"/>
</dbReference>
<reference evidence="1 2" key="1">
    <citation type="submission" date="2016-12" db="EMBL/GenBank/DDBJ databases">
        <authorList>
            <person name="Song W.-J."/>
            <person name="Kurnit D.M."/>
        </authorList>
    </citation>
    <scope>NUCLEOTIDE SEQUENCE [LARGE SCALE GENOMIC DNA]</scope>
    <source>
        <strain evidence="1 2">STM7296</strain>
    </source>
</reference>
<keyword evidence="2" id="KW-1185">Reference proteome</keyword>